<sequence length="39" mass="4487">MKRHNPVGLVTAEPRLNDVKAVARFDTPLAKYEDALRMY</sequence>
<proteinExistence type="predicted"/>
<dbReference type="Proteomes" id="UP000293547">
    <property type="component" value="Unassembled WGS sequence"/>
</dbReference>
<keyword evidence="2" id="KW-1185">Reference proteome</keyword>
<reference evidence="1 2" key="1">
    <citation type="journal article" date="2019" name="bioRxiv">
        <title>Genomics, evolutionary history and diagnostics of the Alternaria alternata species group including apple and Asian pear pathotypes.</title>
        <authorList>
            <person name="Armitage A.D."/>
            <person name="Cockerton H.M."/>
            <person name="Sreenivasaprasad S."/>
            <person name="Woodhall J.W."/>
            <person name="Lane C.R."/>
            <person name="Harrison R.J."/>
            <person name="Clarkson J.P."/>
        </authorList>
    </citation>
    <scope>NUCLEOTIDE SEQUENCE [LARGE SCALE GENOMIC DNA]</scope>
    <source>
        <strain evidence="1 2">FERA 650</strain>
    </source>
</reference>
<organism evidence="1 2">
    <name type="scientific">Alternaria gaisen</name>
    <dbReference type="NCBI Taxonomy" id="167740"/>
    <lineage>
        <taxon>Eukaryota</taxon>
        <taxon>Fungi</taxon>
        <taxon>Dikarya</taxon>
        <taxon>Ascomycota</taxon>
        <taxon>Pezizomycotina</taxon>
        <taxon>Dothideomycetes</taxon>
        <taxon>Pleosporomycetidae</taxon>
        <taxon>Pleosporales</taxon>
        <taxon>Pleosporineae</taxon>
        <taxon>Pleosporaceae</taxon>
        <taxon>Alternaria</taxon>
        <taxon>Alternaria sect. Alternaria</taxon>
    </lineage>
</organism>
<name>A0ACB6FX56_9PLEO</name>
<evidence type="ECO:0000313" key="1">
    <source>
        <dbReference type="EMBL" id="KAB2108908.1"/>
    </source>
</evidence>
<gene>
    <name evidence="1" type="ORF">AG0111_0g2913</name>
</gene>
<evidence type="ECO:0000313" key="2">
    <source>
        <dbReference type="Proteomes" id="UP000293547"/>
    </source>
</evidence>
<protein>
    <submittedName>
        <fullName evidence="1">Uncharacterized protein</fullName>
    </submittedName>
</protein>
<comment type="caution">
    <text evidence="1">The sequence shown here is derived from an EMBL/GenBank/DDBJ whole genome shotgun (WGS) entry which is preliminary data.</text>
</comment>
<dbReference type="EMBL" id="PDWZ02000002">
    <property type="protein sequence ID" value="KAB2108908.1"/>
    <property type="molecule type" value="Genomic_DNA"/>
</dbReference>
<accession>A0ACB6FX56</accession>